<dbReference type="EMBL" id="FRFE01000016">
    <property type="protein sequence ID" value="SHO49860.1"/>
    <property type="molecule type" value="Genomic_DNA"/>
</dbReference>
<feature type="domain" description="Peptidase M24" evidence="1">
    <location>
        <begin position="147"/>
        <end position="350"/>
    </location>
</feature>
<dbReference type="PANTHER" id="PTHR46112">
    <property type="entry name" value="AMINOPEPTIDASE"/>
    <property type="match status" value="1"/>
</dbReference>
<dbReference type="Gene3D" id="3.40.350.10">
    <property type="entry name" value="Creatinase/prolidase N-terminal domain"/>
    <property type="match status" value="1"/>
</dbReference>
<dbReference type="Gene3D" id="3.90.230.10">
    <property type="entry name" value="Creatinase/methionine aminopeptidase superfamily"/>
    <property type="match status" value="1"/>
</dbReference>
<dbReference type="Pfam" id="PF01321">
    <property type="entry name" value="Creatinase_N"/>
    <property type="match status" value="1"/>
</dbReference>
<dbReference type="InterPro" id="IPR050659">
    <property type="entry name" value="Peptidase_M24B"/>
</dbReference>
<dbReference type="InterPro" id="IPR000587">
    <property type="entry name" value="Creatinase_N"/>
</dbReference>
<feature type="domain" description="Creatinase N-terminal" evidence="2">
    <location>
        <begin position="5"/>
        <end position="139"/>
    </location>
</feature>
<evidence type="ECO:0000313" key="4">
    <source>
        <dbReference type="Proteomes" id="UP000184603"/>
    </source>
</evidence>
<dbReference type="InterPro" id="IPR036005">
    <property type="entry name" value="Creatinase/aminopeptidase-like"/>
</dbReference>
<dbReference type="Proteomes" id="UP000184603">
    <property type="component" value="Unassembled WGS sequence"/>
</dbReference>
<accession>A0A1M7YB32</accession>
<dbReference type="STRING" id="1121416.SAMN02745220_03117"/>
<dbReference type="InterPro" id="IPR000994">
    <property type="entry name" value="Pept_M24"/>
</dbReference>
<dbReference type="OrthoDB" id="9806388at2"/>
<name>A0A1M7YB32_9BACT</name>
<keyword evidence="4" id="KW-1185">Reference proteome</keyword>
<protein>
    <submittedName>
        <fullName evidence="3">Xaa-Pro dipeptidase</fullName>
    </submittedName>
</protein>
<organism evidence="3 4">
    <name type="scientific">Desulfopila aestuarii DSM 18488</name>
    <dbReference type="NCBI Taxonomy" id="1121416"/>
    <lineage>
        <taxon>Bacteria</taxon>
        <taxon>Pseudomonadati</taxon>
        <taxon>Thermodesulfobacteriota</taxon>
        <taxon>Desulfobulbia</taxon>
        <taxon>Desulfobulbales</taxon>
        <taxon>Desulfocapsaceae</taxon>
        <taxon>Desulfopila</taxon>
    </lineage>
</organism>
<gene>
    <name evidence="3" type="ORF">SAMN02745220_03117</name>
</gene>
<dbReference type="AlphaFoldDB" id="A0A1M7YB32"/>
<dbReference type="Pfam" id="PF00557">
    <property type="entry name" value="Peptidase_M24"/>
    <property type="match status" value="1"/>
</dbReference>
<dbReference type="CDD" id="cd01092">
    <property type="entry name" value="APP-like"/>
    <property type="match status" value="1"/>
</dbReference>
<dbReference type="SUPFAM" id="SSF53092">
    <property type="entry name" value="Creatinase/prolidase N-terminal domain"/>
    <property type="match status" value="1"/>
</dbReference>
<dbReference type="RefSeq" id="WP_073614587.1">
    <property type="nucleotide sequence ID" value="NZ_FRFE01000016.1"/>
</dbReference>
<evidence type="ECO:0000259" key="2">
    <source>
        <dbReference type="Pfam" id="PF01321"/>
    </source>
</evidence>
<evidence type="ECO:0000313" key="3">
    <source>
        <dbReference type="EMBL" id="SHO49860.1"/>
    </source>
</evidence>
<evidence type="ECO:0000259" key="1">
    <source>
        <dbReference type="Pfam" id="PF00557"/>
    </source>
</evidence>
<sequence>MFEARVQKLYSAIGRRGMTGAVVNAGPTLTYLTGLHFHLMERPVVVVFVPGRNPTIILPKLEERKLEQLSYDMRAYTYDDNPKGWAKVFKDGLDGCGLHGARVGVEPGQMRLLEYNYLREAANAEYLDGSELFADLRAVKDADEITRMRKAVQIAENALEATLPMVKIGVSEKEIAGELFIQLMRHGSDGELPFSPIIAAGPNGANPHATPTERQLAAGDLLIVDWGAAYDGYAADLTRTFAIGEIDAKAREIHTVVQQANEAGRKAGRPGIACAEVDQAARQVIEDAGYGQFFTHRTGHGIGMECHENPYIHGQNNELLIEGNAYTIEPGIYLAGENGVRIEDDVVVTADGAESLSTMSREIRVLG</sequence>
<dbReference type="SUPFAM" id="SSF55920">
    <property type="entry name" value="Creatinase/aminopeptidase"/>
    <property type="match status" value="1"/>
</dbReference>
<dbReference type="PANTHER" id="PTHR46112:SF3">
    <property type="entry name" value="AMINOPEPTIDASE YPDF"/>
    <property type="match status" value="1"/>
</dbReference>
<reference evidence="3 4" key="1">
    <citation type="submission" date="2016-12" db="EMBL/GenBank/DDBJ databases">
        <authorList>
            <person name="Song W.-J."/>
            <person name="Kurnit D.M."/>
        </authorList>
    </citation>
    <scope>NUCLEOTIDE SEQUENCE [LARGE SCALE GENOMIC DNA]</scope>
    <source>
        <strain evidence="3 4">DSM 18488</strain>
    </source>
</reference>
<proteinExistence type="predicted"/>
<dbReference type="InterPro" id="IPR029149">
    <property type="entry name" value="Creatin/AminoP/Spt16_N"/>
</dbReference>